<comment type="caution">
    <text evidence="2">The sequence shown here is derived from an EMBL/GenBank/DDBJ whole genome shotgun (WGS) entry which is preliminary data.</text>
</comment>
<feature type="chain" id="PRO_5043696841" evidence="1">
    <location>
        <begin position="19"/>
        <end position="286"/>
    </location>
</feature>
<dbReference type="Proteomes" id="UP001454036">
    <property type="component" value="Unassembled WGS sequence"/>
</dbReference>
<reference evidence="2 3" key="1">
    <citation type="submission" date="2024-01" db="EMBL/GenBank/DDBJ databases">
        <title>The complete chloroplast genome sequence of Lithospermum erythrorhizon: insights into the phylogenetic relationship among Boraginaceae species and the maternal lineages of purple gromwells.</title>
        <authorList>
            <person name="Okada T."/>
            <person name="Watanabe K."/>
        </authorList>
    </citation>
    <scope>NUCLEOTIDE SEQUENCE [LARGE SCALE GENOMIC DNA]</scope>
</reference>
<sequence length="286" mass="32569">MALWSFFVLFTLQSPWLPLRLPRAENFLAAYTPLYRGCASHHGLHFIYQVQRRLTVGLLFKRKSFISKDHDESSDLPCGFHFLGTMISFGHVQWRGELSISMWDLLDLGGLSVTGLLFDEVVPTAEYLYQSLGERARIPVSCKFLLSGYHYLVVQSLDGRVSTSVWIGYWNHSLCSYVGYEAAERSTSKIACPRRPSVLENCRWDAADRHPFDTLRVSADLEEEVYCETFLSCWLCVFVLNVVPLCFIRASVFNMASFMANGSRVSLVEAELMLLVIQTPSYVCVK</sequence>
<evidence type="ECO:0000256" key="1">
    <source>
        <dbReference type="SAM" id="SignalP"/>
    </source>
</evidence>
<evidence type="ECO:0000313" key="2">
    <source>
        <dbReference type="EMBL" id="GAA0185261.1"/>
    </source>
</evidence>
<dbReference type="EMBL" id="BAABME010012562">
    <property type="protein sequence ID" value="GAA0185261.1"/>
    <property type="molecule type" value="Genomic_DNA"/>
</dbReference>
<gene>
    <name evidence="2" type="ORF">LIER_32549</name>
</gene>
<name>A0AAV3S018_LITER</name>
<keyword evidence="3" id="KW-1185">Reference proteome</keyword>
<organism evidence="2 3">
    <name type="scientific">Lithospermum erythrorhizon</name>
    <name type="common">Purple gromwell</name>
    <name type="synonym">Lithospermum officinale var. erythrorhizon</name>
    <dbReference type="NCBI Taxonomy" id="34254"/>
    <lineage>
        <taxon>Eukaryota</taxon>
        <taxon>Viridiplantae</taxon>
        <taxon>Streptophyta</taxon>
        <taxon>Embryophyta</taxon>
        <taxon>Tracheophyta</taxon>
        <taxon>Spermatophyta</taxon>
        <taxon>Magnoliopsida</taxon>
        <taxon>eudicotyledons</taxon>
        <taxon>Gunneridae</taxon>
        <taxon>Pentapetalae</taxon>
        <taxon>asterids</taxon>
        <taxon>lamiids</taxon>
        <taxon>Boraginales</taxon>
        <taxon>Boraginaceae</taxon>
        <taxon>Boraginoideae</taxon>
        <taxon>Lithospermeae</taxon>
        <taxon>Lithospermum</taxon>
    </lineage>
</organism>
<keyword evidence="1" id="KW-0732">Signal</keyword>
<protein>
    <submittedName>
        <fullName evidence="2">Uncharacterized protein</fullName>
    </submittedName>
</protein>
<feature type="signal peptide" evidence="1">
    <location>
        <begin position="1"/>
        <end position="18"/>
    </location>
</feature>
<proteinExistence type="predicted"/>
<accession>A0AAV3S018</accession>
<evidence type="ECO:0000313" key="3">
    <source>
        <dbReference type="Proteomes" id="UP001454036"/>
    </source>
</evidence>
<dbReference type="AlphaFoldDB" id="A0AAV3S018"/>